<evidence type="ECO:0000313" key="3">
    <source>
        <dbReference type="Proteomes" id="UP000199397"/>
    </source>
</evidence>
<proteinExistence type="predicted"/>
<dbReference type="Gene3D" id="3.30.2090.10">
    <property type="entry name" value="Multidrug efflux transporter AcrB TolC docking domain, DN and DC subdomains"/>
    <property type="match status" value="2"/>
</dbReference>
<feature type="transmembrane region" description="Helical" evidence="1">
    <location>
        <begin position="926"/>
        <end position="947"/>
    </location>
</feature>
<dbReference type="PANTHER" id="PTHR32063">
    <property type="match status" value="1"/>
</dbReference>
<feature type="transmembrane region" description="Helical" evidence="1">
    <location>
        <begin position="900"/>
        <end position="919"/>
    </location>
</feature>
<reference evidence="2 3" key="1">
    <citation type="submission" date="2016-10" db="EMBL/GenBank/DDBJ databases">
        <authorList>
            <person name="de Groot N.N."/>
        </authorList>
    </citation>
    <scope>NUCLEOTIDE SEQUENCE [LARGE SCALE GENOMIC DNA]</scope>
    <source>
        <strain evidence="2 3">DSM 21228</strain>
    </source>
</reference>
<dbReference type="SUPFAM" id="SSF82866">
    <property type="entry name" value="Multidrug efflux transporter AcrB transmembrane domain"/>
    <property type="match status" value="2"/>
</dbReference>
<keyword evidence="1" id="KW-1133">Transmembrane helix</keyword>
<dbReference type="RefSeq" id="WP_093069978.1">
    <property type="nucleotide sequence ID" value="NZ_FNQP01000022.1"/>
</dbReference>
<dbReference type="SUPFAM" id="SSF82714">
    <property type="entry name" value="Multidrug efflux transporter AcrB TolC docking domain, DN and DC subdomains"/>
    <property type="match status" value="2"/>
</dbReference>
<dbReference type="Gene3D" id="3.30.70.1440">
    <property type="entry name" value="Multidrug efflux transporter AcrB pore domain"/>
    <property type="match status" value="1"/>
</dbReference>
<name>A0A1H4FLS1_9GAMM</name>
<dbReference type="OrthoDB" id="5287122at2"/>
<dbReference type="EMBL" id="FNQP01000022">
    <property type="protein sequence ID" value="SEA98225.1"/>
    <property type="molecule type" value="Genomic_DNA"/>
</dbReference>
<feature type="transmembrane region" description="Helical" evidence="1">
    <location>
        <begin position="455"/>
        <end position="472"/>
    </location>
</feature>
<dbReference type="Gene3D" id="3.30.70.1320">
    <property type="entry name" value="Multidrug efflux transporter AcrB pore domain like"/>
    <property type="match status" value="1"/>
</dbReference>
<gene>
    <name evidence="2" type="ORF">SAMN05660964_03031</name>
</gene>
<keyword evidence="1" id="KW-0472">Membrane</keyword>
<feature type="transmembrane region" description="Helical" evidence="1">
    <location>
        <begin position="972"/>
        <end position="991"/>
    </location>
</feature>
<protein>
    <submittedName>
        <fullName evidence="2">Multidrug efflux pump subunit AcrB</fullName>
    </submittedName>
</protein>
<dbReference type="Gene3D" id="3.30.70.1430">
    <property type="entry name" value="Multidrug efflux transporter AcrB pore domain"/>
    <property type="match status" value="2"/>
</dbReference>
<dbReference type="STRING" id="525918.SAMN05660964_03031"/>
<keyword evidence="1" id="KW-0812">Transmembrane</keyword>
<keyword evidence="3" id="KW-1185">Reference proteome</keyword>
<evidence type="ECO:0000256" key="1">
    <source>
        <dbReference type="SAM" id="Phobius"/>
    </source>
</evidence>
<feature type="transmembrane region" description="Helical" evidence="1">
    <location>
        <begin position="328"/>
        <end position="348"/>
    </location>
</feature>
<dbReference type="Pfam" id="PF00873">
    <property type="entry name" value="ACR_tran"/>
    <property type="match status" value="1"/>
</dbReference>
<dbReference type="SUPFAM" id="SSF82693">
    <property type="entry name" value="Multidrug efflux transporter AcrB pore domain, PN1, PN2, PC1 and PC2 subdomains"/>
    <property type="match status" value="2"/>
</dbReference>
<feature type="transmembrane region" description="Helical" evidence="1">
    <location>
        <begin position="385"/>
        <end position="407"/>
    </location>
</feature>
<feature type="transmembrane region" description="Helical" evidence="1">
    <location>
        <begin position="6"/>
        <end position="25"/>
    </location>
</feature>
<dbReference type="Proteomes" id="UP000199397">
    <property type="component" value="Unassembled WGS sequence"/>
</dbReference>
<dbReference type="AlphaFoldDB" id="A0A1H4FLS1"/>
<dbReference type="InterPro" id="IPR027463">
    <property type="entry name" value="AcrB_DN_DC_subdom"/>
</dbReference>
<feature type="transmembrane region" description="Helical" evidence="1">
    <location>
        <begin position="1003"/>
        <end position="1026"/>
    </location>
</feature>
<accession>A0A1H4FLS1</accession>
<dbReference type="Gene3D" id="1.20.1640.10">
    <property type="entry name" value="Multidrug efflux transporter AcrB transmembrane domain"/>
    <property type="match status" value="2"/>
</dbReference>
<feature type="transmembrane region" description="Helical" evidence="1">
    <location>
        <begin position="354"/>
        <end position="373"/>
    </location>
</feature>
<dbReference type="GO" id="GO:0042910">
    <property type="term" value="F:xenobiotic transmembrane transporter activity"/>
    <property type="evidence" value="ECO:0007669"/>
    <property type="project" value="TreeGrafter"/>
</dbReference>
<feature type="transmembrane region" description="Helical" evidence="1">
    <location>
        <begin position="874"/>
        <end position="894"/>
    </location>
</feature>
<dbReference type="InterPro" id="IPR001036">
    <property type="entry name" value="Acrflvin-R"/>
</dbReference>
<sequence length="1056" mass="115803">MIAWFVRNPVAANILMVLIMVLGLYSTFKRIPLEVFPEFELDIVNITVAYPGATPKEVEEGIITRVEEAIADLQGITEILSDASEGSAQMRVEIDKQHDVTELVNQIKTRVDGITNRLPADAERPVVEQLTRRREVISVILGSNVLSETELRLQAEAVRDEMLRLPGITQADLGGVRPFEISISVPQATLRQYGITLDTIAQAIRNASRDIPGGTVKTSGGDILVRSLGQAYKQAEFANITVISGTDGSRIRLGDIASINDGFNEDELYSEYDGQKAAFINVYRIGDQNAITLANTIKDYIAERRASLPAGTTLDYWRDNSKTIKARLSTLTSSAIQSAILVFIVLTLFLRIDLAFWIMLGIPVSFLGALWLMPELGVTLNLVSMFAFILVLGIVVDDAIVTGENIYSHVKRHDDPMRAAVEGTQEITVPVTFGVMTTVAAFTPLLMMGGDRGPIFAQIPLIVIPVLLFSLIESKLILPVHLRHLHPRREDEIGAFTRFQRKFSHGLETFIERVYRPSLNAALNWRYLVISVFIALFILSLTLPMSGRMKFTFFPRVQGEFATGTLQMQEGTPIEVTTRNVERMANAAQQLQEKYIEPTTGASIIQHILVTVGATGSSGRRGESAGKSHLASVTFEITAPEERTLDISSTALTNEWRKLIGPIPGAQEVSFRAEIAQGGSPLAVQLRGNNFEDMAVVADKIKAKMAEYDGVFDIKNSFEGGKQEVQLRIRPEAEQLGLTLGTVGTQVRHAIFGAEAQRIQRDQSEVKVMVRYPKEERYSLSDLQNLLIRSADGAEIPLSEVADITLGQGAPKISRVNRQRVIDVTADVDKGRINIPKVVADLKAWMPEALADYPSVSYDMEGEQKEQKESMGSLILGLGFALMAIYILLAIPLQSYTQPLVVMSVIPFSIIGALGGHLLMGMDLSISSMFGLLALFGVAVNDALVMVDRINQKLKEGLAVADAVREAGVARFRPILLTSLTTFAGMTPLILDKTTQAQFLIPMAVTLGFGILFATFLALYLVPALYLMGGDVRELPAKLFGKSHKIANTSAKDSMV</sequence>
<dbReference type="GO" id="GO:0005886">
    <property type="term" value="C:plasma membrane"/>
    <property type="evidence" value="ECO:0007669"/>
    <property type="project" value="TreeGrafter"/>
</dbReference>
<organism evidence="2 3">
    <name type="scientific">Thiothrix caldifontis</name>
    <dbReference type="NCBI Taxonomy" id="525918"/>
    <lineage>
        <taxon>Bacteria</taxon>
        <taxon>Pseudomonadati</taxon>
        <taxon>Pseudomonadota</taxon>
        <taxon>Gammaproteobacteria</taxon>
        <taxon>Thiotrichales</taxon>
        <taxon>Thiotrichaceae</taxon>
        <taxon>Thiothrix</taxon>
    </lineage>
</organism>
<evidence type="ECO:0000313" key="2">
    <source>
        <dbReference type="EMBL" id="SEA98225.1"/>
    </source>
</evidence>
<feature type="transmembrane region" description="Helical" evidence="1">
    <location>
        <begin position="525"/>
        <end position="543"/>
    </location>
</feature>
<dbReference type="PANTHER" id="PTHR32063:SF33">
    <property type="entry name" value="RND SUPERFAMILY EFFLUX PUMP PERMEASE COMPONENT"/>
    <property type="match status" value="1"/>
</dbReference>
<dbReference type="PRINTS" id="PR00702">
    <property type="entry name" value="ACRIFLAVINRP"/>
</dbReference>